<accession>C3YKM2</accession>
<sequence length="124" mass="14028">MPGRLCCNIMVFAGLFVATCVVWEGRRLYQKEVAKKTAVFAQGFHAECSGDSSSVWTSIKSWMRWQMSWSDPCKEYYDALMVDAGSEVNPLMDTTATATVCIVYIAMTTLMNRLQTKKMFNRAL</sequence>
<dbReference type="InParanoid" id="C3YKM2"/>
<evidence type="ECO:0000256" key="1">
    <source>
        <dbReference type="ARBA" id="ARBA00004141"/>
    </source>
</evidence>
<feature type="transmembrane region" description="Helical" evidence="7">
    <location>
        <begin position="96"/>
        <end position="114"/>
    </location>
</feature>
<organism>
    <name type="scientific">Branchiostoma floridae</name>
    <name type="common">Florida lancelet</name>
    <name type="synonym">Amphioxus</name>
    <dbReference type="NCBI Taxonomy" id="7739"/>
    <lineage>
        <taxon>Eukaryota</taxon>
        <taxon>Metazoa</taxon>
        <taxon>Chordata</taxon>
        <taxon>Cephalochordata</taxon>
        <taxon>Leptocardii</taxon>
        <taxon>Amphioxiformes</taxon>
        <taxon>Branchiostomatidae</taxon>
        <taxon>Branchiostoma</taxon>
    </lineage>
</organism>
<gene>
    <name evidence="8" type="ORF">BRAFLDRAFT_63290</name>
</gene>
<keyword evidence="5 7" id="KW-1133">Transmembrane helix</keyword>
<dbReference type="AlphaFoldDB" id="C3YKM2"/>
<evidence type="ECO:0000256" key="7">
    <source>
        <dbReference type="SAM" id="Phobius"/>
    </source>
</evidence>
<evidence type="ECO:0000313" key="8">
    <source>
        <dbReference type="EMBL" id="EEN59090.1"/>
    </source>
</evidence>
<comment type="similarity">
    <text evidence="2">Belongs to the chloride channel MCLC family.</text>
</comment>
<dbReference type="GO" id="GO:0016020">
    <property type="term" value="C:membrane"/>
    <property type="evidence" value="ECO:0007669"/>
    <property type="project" value="UniProtKB-SubCell"/>
</dbReference>
<evidence type="ECO:0000256" key="5">
    <source>
        <dbReference type="ARBA" id="ARBA00022989"/>
    </source>
</evidence>
<evidence type="ECO:0000256" key="6">
    <source>
        <dbReference type="ARBA" id="ARBA00023136"/>
    </source>
</evidence>
<evidence type="ECO:0000256" key="3">
    <source>
        <dbReference type="ARBA" id="ARBA00015571"/>
    </source>
</evidence>
<comment type="subcellular location">
    <subcellularLocation>
        <location evidence="1">Membrane</location>
        <topology evidence="1">Multi-pass membrane protein</topology>
    </subcellularLocation>
</comment>
<reference evidence="8" key="1">
    <citation type="journal article" date="2008" name="Nature">
        <title>The amphioxus genome and the evolution of the chordate karyotype.</title>
        <authorList>
            <consortium name="US DOE Joint Genome Institute (JGI-PGF)"/>
            <person name="Putnam N.H."/>
            <person name="Butts T."/>
            <person name="Ferrier D.E.K."/>
            <person name="Furlong R.F."/>
            <person name="Hellsten U."/>
            <person name="Kawashima T."/>
            <person name="Robinson-Rechavi M."/>
            <person name="Shoguchi E."/>
            <person name="Terry A."/>
            <person name="Yu J.-K."/>
            <person name="Benito-Gutierrez E.L."/>
            <person name="Dubchak I."/>
            <person name="Garcia-Fernandez J."/>
            <person name="Gibson-Brown J.J."/>
            <person name="Grigoriev I.V."/>
            <person name="Horton A.C."/>
            <person name="de Jong P.J."/>
            <person name="Jurka J."/>
            <person name="Kapitonov V.V."/>
            <person name="Kohara Y."/>
            <person name="Kuroki Y."/>
            <person name="Lindquist E."/>
            <person name="Lucas S."/>
            <person name="Osoegawa K."/>
            <person name="Pennacchio L.A."/>
            <person name="Salamov A.A."/>
            <person name="Satou Y."/>
            <person name="Sauka-Spengler T."/>
            <person name="Schmutz J."/>
            <person name="Shin-I T."/>
            <person name="Toyoda A."/>
            <person name="Bronner-Fraser M."/>
            <person name="Fujiyama A."/>
            <person name="Holland L.Z."/>
            <person name="Holland P.W.H."/>
            <person name="Satoh N."/>
            <person name="Rokhsar D.S."/>
        </authorList>
    </citation>
    <scope>NUCLEOTIDE SEQUENCE [LARGE SCALE GENOMIC DNA]</scope>
    <source>
        <strain evidence="8">S238N-H82</strain>
        <tissue evidence="8">Testes</tissue>
    </source>
</reference>
<dbReference type="PANTHER" id="PTHR34093:SF1">
    <property type="entry name" value="CHLORIDE CHANNEL CLIC-LIKE PROTEIN 1"/>
    <property type="match status" value="1"/>
</dbReference>
<protein>
    <recommendedName>
        <fullName evidence="3">Chloride channel CLIC-like protein 1</fullName>
    </recommendedName>
</protein>
<dbReference type="PANTHER" id="PTHR34093">
    <property type="entry name" value="CHLORIDE CHANNEL CLIC-LIKE PROTEIN 1"/>
    <property type="match status" value="1"/>
</dbReference>
<evidence type="ECO:0000256" key="4">
    <source>
        <dbReference type="ARBA" id="ARBA00022692"/>
    </source>
</evidence>
<keyword evidence="6 7" id="KW-0472">Membrane</keyword>
<name>C3YKM2_BRAFL</name>
<proteinExistence type="inferred from homology"/>
<evidence type="ECO:0000256" key="2">
    <source>
        <dbReference type="ARBA" id="ARBA00005944"/>
    </source>
</evidence>
<dbReference type="InterPro" id="IPR009231">
    <property type="entry name" value="Chloride_chnl_CLIC-like"/>
</dbReference>
<dbReference type="EMBL" id="GG666523">
    <property type="protein sequence ID" value="EEN59090.1"/>
    <property type="molecule type" value="Genomic_DNA"/>
</dbReference>
<keyword evidence="4 7" id="KW-0812">Transmembrane</keyword>
<dbReference type="STRING" id="7739.C3YKM2"/>